<comment type="caution">
    <text evidence="1">The sequence shown here is derived from an EMBL/GenBank/DDBJ whole genome shotgun (WGS) entry which is preliminary data.</text>
</comment>
<accession>A0A5D3BFW5</accession>
<dbReference type="AlphaFoldDB" id="A0A5D3BFW5"/>
<reference evidence="1 2" key="1">
    <citation type="submission" date="2019-08" db="EMBL/GenBank/DDBJ databases">
        <title>Draft genome sequences of two oriental melons (Cucumis melo L. var makuwa).</title>
        <authorList>
            <person name="Kwon S.-Y."/>
        </authorList>
    </citation>
    <scope>NUCLEOTIDE SEQUENCE [LARGE SCALE GENOMIC DNA]</scope>
    <source>
        <strain evidence="2">cv. Chang Bougi</strain>
        <tissue evidence="1">Leaf</tissue>
    </source>
</reference>
<evidence type="ECO:0000313" key="2">
    <source>
        <dbReference type="Proteomes" id="UP000321947"/>
    </source>
</evidence>
<evidence type="ECO:0000313" key="1">
    <source>
        <dbReference type="EMBL" id="TYJ97986.1"/>
    </source>
</evidence>
<proteinExistence type="predicted"/>
<organism evidence="1 2">
    <name type="scientific">Cucumis melo var. makuwa</name>
    <name type="common">Oriental melon</name>
    <dbReference type="NCBI Taxonomy" id="1194695"/>
    <lineage>
        <taxon>Eukaryota</taxon>
        <taxon>Viridiplantae</taxon>
        <taxon>Streptophyta</taxon>
        <taxon>Embryophyta</taxon>
        <taxon>Tracheophyta</taxon>
        <taxon>Spermatophyta</taxon>
        <taxon>Magnoliopsida</taxon>
        <taxon>eudicotyledons</taxon>
        <taxon>Gunneridae</taxon>
        <taxon>Pentapetalae</taxon>
        <taxon>rosids</taxon>
        <taxon>fabids</taxon>
        <taxon>Cucurbitales</taxon>
        <taxon>Cucurbitaceae</taxon>
        <taxon>Benincaseae</taxon>
        <taxon>Cucumis</taxon>
    </lineage>
</organism>
<protein>
    <submittedName>
        <fullName evidence="1">Endoribonuclease Dicer-like protein 3</fullName>
    </submittedName>
</protein>
<dbReference type="Proteomes" id="UP000321947">
    <property type="component" value="Unassembled WGS sequence"/>
</dbReference>
<sequence>MVIIPRDTHMAKFVIHEPEEENRDGARKRRFCDLEPSVASDQSNFNMAEGFIHRRYQMEVFEVGMRRNTIAVLETGSFSDAYKRNWKSHEVQRLNLVSSLVIVDNPGIVECGYYVIRYMCEIVSKDTNIFTNALGRWHAARVEEVGSTYRLNVVTWLGEEEGRRACGSVEKGEDQLDWGTRLDAAHEKERWLEQLTNGADGRDAMATDEGSPIVMLHYGMTRC</sequence>
<gene>
    <name evidence="1" type="ORF">E5676_scaffold487G00060</name>
</gene>
<dbReference type="EMBL" id="SSTD01018434">
    <property type="protein sequence ID" value="TYJ97986.1"/>
    <property type="molecule type" value="Genomic_DNA"/>
</dbReference>
<name>A0A5D3BFW5_CUCMM</name>